<dbReference type="InterPro" id="IPR027417">
    <property type="entry name" value="P-loop_NTPase"/>
</dbReference>
<keyword evidence="4" id="KW-1133">Transmembrane helix</keyword>
<evidence type="ECO:0000256" key="1">
    <source>
        <dbReference type="ARBA" id="ARBA00022741"/>
    </source>
</evidence>
<sequence length="580" mass="66840">MEYLIFALTILAFIVLIMFKGFLDDRKKRADFIVWLRNNYGTLPRREEIKPEEFERISCYFRRHEAKGYYVDDITWNDLNMDSIFKKMNYAYSAAGEEYLYHLLRTPAQDTGKIERLEKHIRFFMEHEEERIKFQVFFAKLGRTGKHSIYDYLNYLDLLGERSNKKHYWGDLGILFSLLAMFFSVSAGVVLLLFFICRNIIVYFKIKNEIEPYITSFGYILRLLRSVDDIVRLSSEGFEEEMEELKACRKKMSRFKSGSYIIMSSARMSASGNPIEVLLDYVRMTFHLDLIKFNNMLAEVRKNIDTIDRMLTISGYMEAAIAVGAYRTSLGGAYCLPELNDYEGLHIENMYHPLIDNPVKNSISTKRGILLTGSNASGKSTFLKTVSLNAILAQTIHTCLADSYSGSPYRIMSSMALRDDLSGGDSYYIVEIKSLKRILNQAESADRGQDRENLDSARCFCGNKVLCFVDEVLRGTNTVERIAASTQILKSLAKGNVICFAATHDIELTHLLENDYDNYHFEEEIQGDDVVFNYRLMDGRATTRNAIKLLRVMGYDEDITRSAENLAEEFIAKGVWKAHE</sequence>
<dbReference type="OrthoDB" id="9802448at2"/>
<keyword evidence="1" id="KW-0547">Nucleotide-binding</keyword>
<evidence type="ECO:0000256" key="3">
    <source>
        <dbReference type="ARBA" id="ARBA00023125"/>
    </source>
</evidence>
<dbReference type="EMBL" id="SLUO01000014">
    <property type="protein sequence ID" value="TCL55709.1"/>
    <property type="molecule type" value="Genomic_DNA"/>
</dbReference>
<feature type="transmembrane region" description="Helical" evidence="4">
    <location>
        <begin position="172"/>
        <end position="196"/>
    </location>
</feature>
<dbReference type="SUPFAM" id="SSF52540">
    <property type="entry name" value="P-loop containing nucleoside triphosphate hydrolases"/>
    <property type="match status" value="1"/>
</dbReference>
<name>A0A4R1QPH2_9FIRM</name>
<dbReference type="STRING" id="1469948.GCA_000732725_01217"/>
<evidence type="ECO:0000313" key="6">
    <source>
        <dbReference type="EMBL" id="TCL55709.1"/>
    </source>
</evidence>
<dbReference type="GO" id="GO:0006298">
    <property type="term" value="P:mismatch repair"/>
    <property type="evidence" value="ECO:0007669"/>
    <property type="project" value="InterPro"/>
</dbReference>
<dbReference type="PANTHER" id="PTHR11361">
    <property type="entry name" value="DNA MISMATCH REPAIR PROTEIN MUTS FAMILY MEMBER"/>
    <property type="match status" value="1"/>
</dbReference>
<keyword evidence="4" id="KW-0472">Membrane</keyword>
<dbReference type="GO" id="GO:0030983">
    <property type="term" value="F:mismatched DNA binding"/>
    <property type="evidence" value="ECO:0007669"/>
    <property type="project" value="InterPro"/>
</dbReference>
<evidence type="ECO:0000256" key="2">
    <source>
        <dbReference type="ARBA" id="ARBA00022840"/>
    </source>
</evidence>
<evidence type="ECO:0000313" key="7">
    <source>
        <dbReference type="Proteomes" id="UP000295718"/>
    </source>
</evidence>
<dbReference type="GO" id="GO:0005524">
    <property type="term" value="F:ATP binding"/>
    <property type="evidence" value="ECO:0007669"/>
    <property type="project" value="UniProtKB-KW"/>
</dbReference>
<keyword evidence="3" id="KW-0238">DNA-binding</keyword>
<dbReference type="GO" id="GO:0140664">
    <property type="term" value="F:ATP-dependent DNA damage sensor activity"/>
    <property type="evidence" value="ECO:0007669"/>
    <property type="project" value="InterPro"/>
</dbReference>
<proteinExistence type="predicted"/>
<dbReference type="GO" id="GO:0005829">
    <property type="term" value="C:cytosol"/>
    <property type="evidence" value="ECO:0007669"/>
    <property type="project" value="TreeGrafter"/>
</dbReference>
<organism evidence="6 7">
    <name type="scientific">Kineothrix alysoides</name>
    <dbReference type="NCBI Taxonomy" id="1469948"/>
    <lineage>
        <taxon>Bacteria</taxon>
        <taxon>Bacillati</taxon>
        <taxon>Bacillota</taxon>
        <taxon>Clostridia</taxon>
        <taxon>Lachnospirales</taxon>
        <taxon>Lachnospiraceae</taxon>
        <taxon>Kineothrix</taxon>
    </lineage>
</organism>
<dbReference type="InterPro" id="IPR000432">
    <property type="entry name" value="DNA_mismatch_repair_MutS_C"/>
</dbReference>
<feature type="transmembrane region" description="Helical" evidence="4">
    <location>
        <begin position="6"/>
        <end position="23"/>
    </location>
</feature>
<dbReference type="SUPFAM" id="SSF48334">
    <property type="entry name" value="DNA repair protein MutS, domain III"/>
    <property type="match status" value="1"/>
</dbReference>
<dbReference type="Proteomes" id="UP000295718">
    <property type="component" value="Unassembled WGS sequence"/>
</dbReference>
<dbReference type="Gene3D" id="3.40.50.300">
    <property type="entry name" value="P-loop containing nucleotide triphosphate hydrolases"/>
    <property type="match status" value="1"/>
</dbReference>
<keyword evidence="4" id="KW-0812">Transmembrane</keyword>
<keyword evidence="2" id="KW-0067">ATP-binding</keyword>
<dbReference type="PANTHER" id="PTHR11361:SF152">
    <property type="entry name" value="DNA MISMATCH REPAIR PROTEIN"/>
    <property type="match status" value="1"/>
</dbReference>
<dbReference type="Pfam" id="PF00488">
    <property type="entry name" value="MutS_V"/>
    <property type="match status" value="2"/>
</dbReference>
<comment type="caution">
    <text evidence="6">The sequence shown here is derived from an EMBL/GenBank/DDBJ whole genome shotgun (WGS) entry which is preliminary data.</text>
</comment>
<dbReference type="SMART" id="SM00534">
    <property type="entry name" value="MUTSac"/>
    <property type="match status" value="1"/>
</dbReference>
<keyword evidence="7" id="KW-1185">Reference proteome</keyword>
<dbReference type="AlphaFoldDB" id="A0A4R1QPH2"/>
<gene>
    <name evidence="6" type="ORF">EDD76_114121</name>
</gene>
<evidence type="ECO:0000259" key="5">
    <source>
        <dbReference type="SMART" id="SM00534"/>
    </source>
</evidence>
<protein>
    <submittedName>
        <fullName evidence="6">MutS-like protein</fullName>
    </submittedName>
</protein>
<dbReference type="InterPro" id="IPR045076">
    <property type="entry name" value="MutS"/>
</dbReference>
<accession>A0A4R1QPH2</accession>
<dbReference type="RefSeq" id="WP_031389942.1">
    <property type="nucleotide sequence ID" value="NZ_JPNB01000001.1"/>
</dbReference>
<dbReference type="InterPro" id="IPR036187">
    <property type="entry name" value="DNA_mismatch_repair_MutS_sf"/>
</dbReference>
<evidence type="ECO:0000256" key="4">
    <source>
        <dbReference type="SAM" id="Phobius"/>
    </source>
</evidence>
<feature type="domain" description="DNA mismatch repair proteins mutS family" evidence="5">
    <location>
        <begin position="366"/>
        <end position="568"/>
    </location>
</feature>
<reference evidence="6 7" key="1">
    <citation type="submission" date="2019-03" db="EMBL/GenBank/DDBJ databases">
        <title>Genomic Encyclopedia of Type Strains, Phase IV (KMG-IV): sequencing the most valuable type-strain genomes for metagenomic binning, comparative biology and taxonomic classification.</title>
        <authorList>
            <person name="Goeker M."/>
        </authorList>
    </citation>
    <scope>NUCLEOTIDE SEQUENCE [LARGE SCALE GENOMIC DNA]</scope>
    <source>
        <strain evidence="6 7">DSM 100556</strain>
    </source>
</reference>